<dbReference type="KEGG" id="eiv:EIN_044030"/>
<evidence type="ECO:0000256" key="2">
    <source>
        <dbReference type="ARBA" id="ARBA00022741"/>
    </source>
</evidence>
<dbReference type="VEuPathDB" id="AmoebaDB:EIN_044030"/>
<feature type="region of interest" description="Disordered" evidence="4">
    <location>
        <begin position="351"/>
        <end position="382"/>
    </location>
</feature>
<keyword evidence="7" id="KW-1185">Reference proteome</keyword>
<dbReference type="FunFam" id="3.40.50.300:FF:001197">
    <property type="entry name" value="Putative ATP-binding cassette family ATPase"/>
    <property type="match status" value="1"/>
</dbReference>
<dbReference type="Pfam" id="PF00005">
    <property type="entry name" value="ABC_tran"/>
    <property type="match status" value="2"/>
</dbReference>
<evidence type="ECO:0000256" key="4">
    <source>
        <dbReference type="SAM" id="MobiDB-lite"/>
    </source>
</evidence>
<dbReference type="CDD" id="cd03221">
    <property type="entry name" value="ABCF_EF-3"/>
    <property type="match status" value="2"/>
</dbReference>
<keyword evidence="3 6" id="KW-0067">ATP-binding</keyword>
<dbReference type="InterPro" id="IPR017871">
    <property type="entry name" value="ABC_transporter-like_CS"/>
</dbReference>
<name>A0A0A1TZ48_ENTIV</name>
<feature type="region of interest" description="Disordered" evidence="4">
    <location>
        <begin position="1"/>
        <end position="30"/>
    </location>
</feature>
<feature type="domain" description="ABC transporter" evidence="5">
    <location>
        <begin position="86"/>
        <end position="350"/>
    </location>
</feature>
<dbReference type="RefSeq" id="XP_004253626.1">
    <property type="nucleotide sequence ID" value="XM_004253578.1"/>
</dbReference>
<dbReference type="GeneID" id="14885847"/>
<dbReference type="InterPro" id="IPR003439">
    <property type="entry name" value="ABC_transporter-like_ATP-bd"/>
</dbReference>
<proteinExistence type="predicted"/>
<dbReference type="OrthoDB" id="2110130at2759"/>
<gene>
    <name evidence="6" type="ORF">EIN_044030</name>
</gene>
<protein>
    <submittedName>
        <fullName evidence="6">GCN20-type ATP-binding cassette protein GCN3, putative</fullName>
    </submittedName>
</protein>
<dbReference type="PROSITE" id="PS00211">
    <property type="entry name" value="ABC_TRANSPORTER_1"/>
    <property type="match status" value="1"/>
</dbReference>
<dbReference type="FunFam" id="3.40.50.300:FF:001092">
    <property type="entry name" value="ATP-binding cassette sub-family F member 2"/>
    <property type="match status" value="1"/>
</dbReference>
<evidence type="ECO:0000259" key="5">
    <source>
        <dbReference type="PROSITE" id="PS50893"/>
    </source>
</evidence>
<dbReference type="Gene3D" id="3.40.50.300">
    <property type="entry name" value="P-loop containing nucleotide triphosphate hydrolases"/>
    <property type="match status" value="2"/>
</dbReference>
<keyword evidence="1" id="KW-0677">Repeat</keyword>
<dbReference type="SMART" id="SM00382">
    <property type="entry name" value="AAA"/>
    <property type="match status" value="2"/>
</dbReference>
<organism evidence="6 7">
    <name type="scientific">Entamoeba invadens IP1</name>
    <dbReference type="NCBI Taxonomy" id="370355"/>
    <lineage>
        <taxon>Eukaryota</taxon>
        <taxon>Amoebozoa</taxon>
        <taxon>Evosea</taxon>
        <taxon>Archamoebae</taxon>
        <taxon>Mastigamoebida</taxon>
        <taxon>Entamoebidae</taxon>
        <taxon>Entamoeba</taxon>
    </lineage>
</organism>
<dbReference type="OMA" id="QMGLQFE"/>
<dbReference type="FunFam" id="3.40.50.300:FF:002699">
    <property type="entry name" value="ATP-binding cassette protein putative"/>
    <property type="match status" value="1"/>
</dbReference>
<feature type="region of interest" description="Disordered" evidence="4">
    <location>
        <begin position="187"/>
        <end position="208"/>
    </location>
</feature>
<reference evidence="6 7" key="1">
    <citation type="submission" date="2012-10" db="EMBL/GenBank/DDBJ databases">
        <authorList>
            <person name="Zafar N."/>
            <person name="Inman J."/>
            <person name="Hall N."/>
            <person name="Lorenzi H."/>
            <person name="Caler E."/>
        </authorList>
    </citation>
    <scope>NUCLEOTIDE SEQUENCE [LARGE SCALE GENOMIC DNA]</scope>
    <source>
        <strain evidence="6 7">IP1</strain>
    </source>
</reference>
<dbReference type="GO" id="GO:0005524">
    <property type="term" value="F:ATP binding"/>
    <property type="evidence" value="ECO:0007669"/>
    <property type="project" value="UniProtKB-KW"/>
</dbReference>
<accession>A0A0A1TZ48</accession>
<evidence type="ECO:0000313" key="7">
    <source>
        <dbReference type="Proteomes" id="UP000014680"/>
    </source>
</evidence>
<dbReference type="EMBL" id="KB206902">
    <property type="protein sequence ID" value="ELP86855.1"/>
    <property type="molecule type" value="Genomic_DNA"/>
</dbReference>
<dbReference type="PROSITE" id="PS50893">
    <property type="entry name" value="ABC_TRANSPORTER_2"/>
    <property type="match status" value="2"/>
</dbReference>
<dbReference type="AlphaFoldDB" id="A0A0A1TZ48"/>
<dbReference type="GO" id="GO:0016887">
    <property type="term" value="F:ATP hydrolysis activity"/>
    <property type="evidence" value="ECO:0007669"/>
    <property type="project" value="InterPro"/>
</dbReference>
<dbReference type="InterPro" id="IPR050611">
    <property type="entry name" value="ABCF"/>
</dbReference>
<dbReference type="PANTHER" id="PTHR19211:SF14">
    <property type="entry name" value="ATP-BINDING CASSETTE SUB-FAMILY F MEMBER 1"/>
    <property type="match status" value="1"/>
</dbReference>
<dbReference type="SUPFAM" id="SSF52540">
    <property type="entry name" value="P-loop containing nucleoside triphosphate hydrolases"/>
    <property type="match status" value="2"/>
</dbReference>
<dbReference type="Proteomes" id="UP000014680">
    <property type="component" value="Unassembled WGS sequence"/>
</dbReference>
<dbReference type="PANTHER" id="PTHR19211">
    <property type="entry name" value="ATP-BINDING TRANSPORT PROTEIN-RELATED"/>
    <property type="match status" value="1"/>
</dbReference>
<dbReference type="InterPro" id="IPR003593">
    <property type="entry name" value="AAA+_ATPase"/>
</dbReference>
<dbReference type="InterPro" id="IPR027417">
    <property type="entry name" value="P-loop_NTPase"/>
</dbReference>
<feature type="compositionally biased region" description="Basic and acidic residues" evidence="4">
    <location>
        <begin position="10"/>
        <end position="26"/>
    </location>
</feature>
<feature type="domain" description="ABC transporter" evidence="5">
    <location>
        <begin position="407"/>
        <end position="623"/>
    </location>
</feature>
<evidence type="ECO:0000313" key="6">
    <source>
        <dbReference type="EMBL" id="ELP86855.1"/>
    </source>
</evidence>
<evidence type="ECO:0000256" key="3">
    <source>
        <dbReference type="ARBA" id="ARBA00022840"/>
    </source>
</evidence>
<keyword evidence="2" id="KW-0547">Nucleotide-binding</keyword>
<evidence type="ECO:0000256" key="1">
    <source>
        <dbReference type="ARBA" id="ARBA00022737"/>
    </source>
</evidence>
<sequence length="629" mass="71455">MPKKEKVKRVKGEKSTKKSKEKERAAEATGGMVVDDNGEVKFNSRSANAAIVSVGKQGDTPHAWPDYVFLKGTSFSSKNKDKARDIKIDNFTLQVPGKVLLNNSTLTMGYGSKYGLVGKNGIGKSVLMCAISGREAGTPFANIPANIRILHVQQEVPGNDLTPLDTVLQADVERIWLLSEEKRLLSQKDEHHEEEHESSEEHAEEHIEPPYDINDIYDRMKEIEVNKAEPRALKILKGLGFQEDEMRKKKTSEYSGGWRMRIALATALYLQPDLLILDEPTNHLDLNAVIWLEHYLMGWKKSLLLVSHDTSFLNNVCDHIVHFTNQTLTSYRGDYASFLKALEMKQNQEEKKKRIEKAENQKAKKKGEEKKKEKTQLTKQEKAVKELEGKAPVFEFPDPGDFETCAVQFDEVSFKYDTAKTEIFRDLQFGIYMKSRIGLVGPNGTGKSTLMKLIDGELKETTGYVDRNRQLRIGRFHQHHVDDLPMDLSSIEYMQKSFPSAQIQEIRQFLGRFGLKGDTPKQRIETLSGGQKSRLVFAEICWKKPHLLLLDEPTNHLDADSIESLIDGLKNFGGGLLLISHHQHMIEAATDEIWVVKGNNTVEKFDGDFNDYKQMLLKGMDFGEEEEDK</sequence>